<dbReference type="Proteomes" id="UP000030023">
    <property type="component" value="Unassembled WGS sequence"/>
</dbReference>
<organism evidence="1 2">
    <name type="scientific">Oenococcus alcoholitolerans</name>
    <dbReference type="NCBI Taxonomy" id="931074"/>
    <lineage>
        <taxon>Bacteria</taxon>
        <taxon>Bacillati</taxon>
        <taxon>Bacillota</taxon>
        <taxon>Bacilli</taxon>
        <taxon>Lactobacillales</taxon>
        <taxon>Lactobacillaceae</taxon>
        <taxon>Oenococcus</taxon>
    </lineage>
</organism>
<gene>
    <name evidence="1" type="ORF">Q757_00550</name>
</gene>
<keyword evidence="2" id="KW-1185">Reference proteome</keyword>
<sequence length="59" mass="7047">MNIHLLYEPRDSKRTAAALQWLKFQIQFIVNLHDAISLFEFNEDAKDPLFQIFVFQTSF</sequence>
<comment type="caution">
    <text evidence="1">The sequence shown here is derived from an EMBL/GenBank/DDBJ whole genome shotgun (WGS) entry which is preliminary data.</text>
</comment>
<dbReference type="EMBL" id="AXCV01000009">
    <property type="protein sequence ID" value="KGO32526.1"/>
    <property type="molecule type" value="Genomic_DNA"/>
</dbReference>
<proteinExistence type="predicted"/>
<evidence type="ECO:0000313" key="1">
    <source>
        <dbReference type="EMBL" id="KGO32526.1"/>
    </source>
</evidence>
<accession>A0ABR4XTZ7</accession>
<evidence type="ECO:0000313" key="2">
    <source>
        <dbReference type="Proteomes" id="UP000030023"/>
    </source>
</evidence>
<reference evidence="1 2" key="1">
    <citation type="journal article" date="2014" name="Antonie Van Leeuwenhoek">
        <title>Oenococcus alcoholitolerans sp. nov., a lactic acid bacteria isolated from cachaca and ethanol fermentation processes.</title>
        <authorList>
            <person name="Badotti F."/>
            <person name="Moreira A.P."/>
            <person name="Tonon L.A."/>
            <person name="de Lucena B.T."/>
            <person name="Gomes Fde C."/>
            <person name="Kruger R."/>
            <person name="Thompson C.C."/>
            <person name="de Morais M.A.Jr."/>
            <person name="Rosa C.A."/>
            <person name="Thompson F.L."/>
        </authorList>
    </citation>
    <scope>NUCLEOTIDE SEQUENCE [LARGE SCALE GENOMIC DNA]</scope>
    <source>
        <strain evidence="1 2">UFRJ-M7.2.18</strain>
    </source>
</reference>
<protein>
    <submittedName>
        <fullName evidence="1">Uncharacterized protein</fullName>
    </submittedName>
</protein>
<name>A0ABR4XTZ7_9LACO</name>